<evidence type="ECO:0000313" key="2">
    <source>
        <dbReference type="EMBL" id="JAP93147.1"/>
    </source>
</evidence>
<dbReference type="AlphaFoldDB" id="A0A146K983"/>
<accession>A0A146K983</accession>
<dbReference type="EMBL" id="GDID01003459">
    <property type="protein sequence ID" value="JAP93147.1"/>
    <property type="molecule type" value="Transcribed_RNA"/>
</dbReference>
<organism evidence="2">
    <name type="scientific">Trepomonas sp. PC1</name>
    <dbReference type="NCBI Taxonomy" id="1076344"/>
    <lineage>
        <taxon>Eukaryota</taxon>
        <taxon>Metamonada</taxon>
        <taxon>Diplomonadida</taxon>
        <taxon>Hexamitidae</taxon>
        <taxon>Hexamitinae</taxon>
        <taxon>Trepomonas</taxon>
    </lineage>
</organism>
<evidence type="ECO:0000256" key="1">
    <source>
        <dbReference type="SAM" id="Coils"/>
    </source>
</evidence>
<gene>
    <name evidence="2" type="ORF">TPC1_14678</name>
</gene>
<reference evidence="2" key="1">
    <citation type="submission" date="2015-07" db="EMBL/GenBank/DDBJ databases">
        <title>Adaptation to a free-living lifestyle via gene acquisitions in the diplomonad Trepomonas sp. PC1.</title>
        <authorList>
            <person name="Xu F."/>
            <person name="Jerlstrom-Hultqvist J."/>
            <person name="Kolisko M."/>
            <person name="Simpson A.G.B."/>
            <person name="Roger A.J."/>
            <person name="Svard S.G."/>
            <person name="Andersson J.O."/>
        </authorList>
    </citation>
    <scope>NUCLEOTIDE SEQUENCE</scope>
    <source>
        <strain evidence="2">PC1</strain>
    </source>
</reference>
<proteinExistence type="predicted"/>
<keyword evidence="1" id="KW-0175">Coiled coil</keyword>
<name>A0A146K983_9EUKA</name>
<sequence>QTLTELQLDFLIIPMNSQIHQKFNKRLKPLNLLSMDVLELMTTIQSHLPQHPRCALFIRPMSVTQTPEAYKKALIIMQEIRYPHYELSEPLFDNLIQSCERETLVQMTHSANLQGLPQEQVDQLAIMSGYANSSSYQNGFGNSTQMIKQLTPQLSQSNAHIQTMILVIHDFNHRYQTYLSDQMRCEKSLGLSQVVPVTMYKPKQKQDSYAPIQMLPPLCDDPSQPHFYVNDCRPVATYANQIQQIPIPRLMVRGQNLLNKDEFMIHKGEDLVKISQDMAQQYIINEQIMQISASHLSQIMYSELLKTTEVYKDLSEKIQLIKTGIMKQITFQAKDFAFSGQFTPDLAIKYKDLTKSAEAFVAETLKAVKFVLGNVEPVYTEDRKYLSKIAQNIDHQAITTVITTFYEFYIKNAQQAIIDCDELEIIVSQRLFDVLCKKIIAGYFNSALEPNEDFYEFLSNIQIQMHKQFGLYANDKPKQLFIQTNEQFPLHADSIKQIFDLLSDKITIRTNKVYEILKPSRKMTTYNLMQIWQQFLLIDKIMRQKQFNVPVGQDIDEYYVSGQKAQLQQSTTMQDSSSDENIKTARDRYKNTKLQEDTGQGKCTVCPLVYNNYKEHCRSLVHKNRYLEALKQENIYQELINLSEKTEQKHQIRTVFSSLCVFLQAKFLVTFQKAAETVNFILQQITNLNIAVDPDDEPRATSPSCKTQQFRAWREAIISQRMKEFEEAGCKEEDVGVQTTMGFSAFQGQVVEENQIVRQVVEKLLKDCKSKFGCLENIFQKDENIYLENEVQAENSGLQDFIEPEILYEKLDQIASQLKQEAISSQKEVSDVKSMQEISNDQFIVFQEETRNQLDLLYKNQFEFQIERSLDYFIQKYQAGEEEPSEQFLFLQKPTINAKSVKRERSTIERSQVEFSARQSLSRLQNDEESMLNQIKSMIVEKKRSHIYFLQHLKCELDKVEIGDYTVKTLFLKLLSESKSTTKKLKIDLNLSQKVKEQLRGENLVIPPIYIKHDVFRPEVIYQLEEGIQQVNINVNQLIQTLQSHQNDLQQIFEADEIFINESKDDCWVAQKSMRLTRSNSLGSLQIELEPEMISMQLLKRQENLVLPFWQPFVPKDQIQFVAAENDQTEHSYTLKSDDRLQSAQINCDYTITTFEKLNPQIIKASWGVINAICPNSLMQPQIRIYDSLISGILSQNSQVKSSQVALFFEAAAVKMYQQSEYEVPIFQSQTIQRAVVKQGIFRVE</sequence>
<feature type="coiled-coil region" evidence="1">
    <location>
        <begin position="1028"/>
        <end position="1055"/>
    </location>
</feature>
<protein>
    <submittedName>
        <fullName evidence="2">Uncharacterized protein</fullName>
    </submittedName>
</protein>
<feature type="non-terminal residue" evidence="2">
    <location>
        <position position="1"/>
    </location>
</feature>